<evidence type="ECO:0000313" key="2">
    <source>
        <dbReference type="Proteomes" id="UP001153269"/>
    </source>
</evidence>
<dbReference type="Proteomes" id="UP001153269">
    <property type="component" value="Unassembled WGS sequence"/>
</dbReference>
<accession>A0A9N7UBH6</accession>
<proteinExistence type="predicted"/>
<organism evidence="1 2">
    <name type="scientific">Pleuronectes platessa</name>
    <name type="common">European plaice</name>
    <dbReference type="NCBI Taxonomy" id="8262"/>
    <lineage>
        <taxon>Eukaryota</taxon>
        <taxon>Metazoa</taxon>
        <taxon>Chordata</taxon>
        <taxon>Craniata</taxon>
        <taxon>Vertebrata</taxon>
        <taxon>Euteleostomi</taxon>
        <taxon>Actinopterygii</taxon>
        <taxon>Neopterygii</taxon>
        <taxon>Teleostei</taxon>
        <taxon>Neoteleostei</taxon>
        <taxon>Acanthomorphata</taxon>
        <taxon>Carangaria</taxon>
        <taxon>Pleuronectiformes</taxon>
        <taxon>Pleuronectoidei</taxon>
        <taxon>Pleuronectidae</taxon>
        <taxon>Pleuronectes</taxon>
    </lineage>
</organism>
<evidence type="ECO:0000313" key="1">
    <source>
        <dbReference type="EMBL" id="CAB1427467.1"/>
    </source>
</evidence>
<dbReference type="EMBL" id="CADEAL010000970">
    <property type="protein sequence ID" value="CAB1427467.1"/>
    <property type="molecule type" value="Genomic_DNA"/>
</dbReference>
<reference evidence="1" key="1">
    <citation type="submission" date="2020-03" db="EMBL/GenBank/DDBJ databases">
        <authorList>
            <person name="Weist P."/>
        </authorList>
    </citation>
    <scope>NUCLEOTIDE SEQUENCE</scope>
</reference>
<protein>
    <submittedName>
        <fullName evidence="1">Uncharacterized protein</fullName>
    </submittedName>
</protein>
<name>A0A9N7UBH6_PLEPL</name>
<comment type="caution">
    <text evidence="1">The sequence shown here is derived from an EMBL/GenBank/DDBJ whole genome shotgun (WGS) entry which is preliminary data.</text>
</comment>
<gene>
    <name evidence="1" type="ORF">PLEPLA_LOCUS15406</name>
</gene>
<keyword evidence="2" id="KW-1185">Reference proteome</keyword>
<dbReference type="AlphaFoldDB" id="A0A9N7UBH6"/>
<sequence length="184" mass="20020">MGIVVITTIADENLPENRCRILFSCSIHSTGTDGRPLAARTVPQVFPGVPICVPAHPLPHGTCPSASLVHSSSGDLIREERHAARMVDSESEEMGRSVASYTIARRTNQTGSDMTAGEEIGNITDYLTDSFHGFDLRLELRQPAIRLPCVLPCGGGRDCRDIVERLYQGSLRQRPDLTPNNPLG</sequence>